<accession>A0AAW9W8Z4</accession>
<feature type="compositionally biased region" description="Acidic residues" evidence="1">
    <location>
        <begin position="37"/>
        <end position="48"/>
    </location>
</feature>
<reference evidence="2" key="1">
    <citation type="submission" date="2019-11" db="EMBL/GenBank/DDBJ databases">
        <title>Growth characteristics of pneumococcus vary with the chemical composition of the capsule and with environmental conditions.</title>
        <authorList>
            <person name="Tothpal A."/>
            <person name="Desobry K."/>
            <person name="Joshi S."/>
            <person name="Wyllie A.L."/>
            <person name="Weinberger D.M."/>
        </authorList>
    </citation>
    <scope>NUCLEOTIDE SEQUENCE</scope>
    <source>
        <strain evidence="2">Pnumococcus10A</strain>
    </source>
</reference>
<feature type="non-terminal residue" evidence="2">
    <location>
        <position position="80"/>
    </location>
</feature>
<dbReference type="EMBL" id="WNHN01000771">
    <property type="protein sequence ID" value="MTV78252.1"/>
    <property type="molecule type" value="Genomic_DNA"/>
</dbReference>
<feature type="region of interest" description="Disordered" evidence="1">
    <location>
        <begin position="30"/>
        <end position="56"/>
    </location>
</feature>
<evidence type="ECO:0000313" key="2">
    <source>
        <dbReference type="EMBL" id="MTV78252.1"/>
    </source>
</evidence>
<sequence>MNGEDQVFEAIADENTNAIPETQEGVIETGMEHEVQETEDSASASDEDNEKKDPWYKKRIDELTRDKHEARRQAERLEKT</sequence>
<name>A0AAW9W8Z4_STREE</name>
<dbReference type="RefSeq" id="WP_155459093.1">
    <property type="nucleotide sequence ID" value="NZ_WNHN01000771.1"/>
</dbReference>
<organism evidence="2 3">
    <name type="scientific">Streptococcus pneumoniae</name>
    <dbReference type="NCBI Taxonomy" id="1313"/>
    <lineage>
        <taxon>Bacteria</taxon>
        <taxon>Bacillati</taxon>
        <taxon>Bacillota</taxon>
        <taxon>Bacilli</taxon>
        <taxon>Lactobacillales</taxon>
        <taxon>Streptococcaceae</taxon>
        <taxon>Streptococcus</taxon>
    </lineage>
</organism>
<proteinExistence type="predicted"/>
<dbReference type="Proteomes" id="UP000729182">
    <property type="component" value="Unassembled WGS sequence"/>
</dbReference>
<gene>
    <name evidence="2" type="ORF">GM535_13640</name>
</gene>
<dbReference type="AlphaFoldDB" id="A0AAW9W8Z4"/>
<protein>
    <submittedName>
        <fullName evidence="2">Uncharacterized protein</fullName>
    </submittedName>
</protein>
<evidence type="ECO:0000256" key="1">
    <source>
        <dbReference type="SAM" id="MobiDB-lite"/>
    </source>
</evidence>
<evidence type="ECO:0000313" key="3">
    <source>
        <dbReference type="Proteomes" id="UP000729182"/>
    </source>
</evidence>
<comment type="caution">
    <text evidence="2">The sequence shown here is derived from an EMBL/GenBank/DDBJ whole genome shotgun (WGS) entry which is preliminary data.</text>
</comment>